<dbReference type="GO" id="GO:0005886">
    <property type="term" value="C:plasma membrane"/>
    <property type="evidence" value="ECO:0007669"/>
    <property type="project" value="UniProtKB-SubCell"/>
</dbReference>
<dbReference type="InterPro" id="IPR003856">
    <property type="entry name" value="LPS_length_determ_N"/>
</dbReference>
<evidence type="ECO:0000256" key="5">
    <source>
        <dbReference type="ARBA" id="ARBA00023136"/>
    </source>
</evidence>
<evidence type="ECO:0000313" key="9">
    <source>
        <dbReference type="Proteomes" id="UP000310065"/>
    </source>
</evidence>
<proteinExistence type="predicted"/>
<dbReference type="RefSeq" id="WP_138488470.1">
    <property type="nucleotide sequence ID" value="NZ_CP040558.1"/>
</dbReference>
<evidence type="ECO:0000256" key="1">
    <source>
        <dbReference type="ARBA" id="ARBA00004651"/>
    </source>
</evidence>
<evidence type="ECO:0000256" key="4">
    <source>
        <dbReference type="ARBA" id="ARBA00022989"/>
    </source>
</evidence>
<keyword evidence="5 6" id="KW-0472">Membrane</keyword>
<gene>
    <name evidence="8" type="ORF">FFU37_00945</name>
</gene>
<dbReference type="InterPro" id="IPR050445">
    <property type="entry name" value="Bact_polysacc_biosynth/exp"/>
</dbReference>
<keyword evidence="4 6" id="KW-1133">Transmembrane helix</keyword>
<dbReference type="AlphaFoldDB" id="A0A4P9IXG1"/>
<evidence type="ECO:0000259" key="7">
    <source>
        <dbReference type="Pfam" id="PF02706"/>
    </source>
</evidence>
<dbReference type="Pfam" id="PF02706">
    <property type="entry name" value="Wzz"/>
    <property type="match status" value="1"/>
</dbReference>
<evidence type="ECO:0000313" key="8">
    <source>
        <dbReference type="EMBL" id="QCU73112.1"/>
    </source>
</evidence>
<dbReference type="KEGG" id="pdv:FFU37_00945"/>
<dbReference type="PANTHER" id="PTHR32309">
    <property type="entry name" value="TYROSINE-PROTEIN KINASE"/>
    <property type="match status" value="1"/>
</dbReference>
<dbReference type="Proteomes" id="UP000310065">
    <property type="component" value="Chromosome L1"/>
</dbReference>
<feature type="transmembrane region" description="Helical" evidence="6">
    <location>
        <begin position="28"/>
        <end position="46"/>
    </location>
</feature>
<dbReference type="EMBL" id="CP040558">
    <property type="protein sequence ID" value="QCU73112.1"/>
    <property type="molecule type" value="Genomic_DNA"/>
</dbReference>
<evidence type="ECO:0000256" key="3">
    <source>
        <dbReference type="ARBA" id="ARBA00022692"/>
    </source>
</evidence>
<feature type="domain" description="Polysaccharide chain length determinant N-terminal" evidence="7">
    <location>
        <begin position="14"/>
        <end position="109"/>
    </location>
</feature>
<dbReference type="GeneID" id="88774195"/>
<keyword evidence="3 6" id="KW-0812">Transmembrane</keyword>
<name>A0A4P9IXG1_9GAMM</name>
<feature type="transmembrane region" description="Helical" evidence="6">
    <location>
        <begin position="282"/>
        <end position="305"/>
    </location>
</feature>
<dbReference type="PANTHER" id="PTHR32309:SF13">
    <property type="entry name" value="FERRIC ENTEROBACTIN TRANSPORT PROTEIN FEPE"/>
    <property type="match status" value="1"/>
</dbReference>
<evidence type="ECO:0000256" key="2">
    <source>
        <dbReference type="ARBA" id="ARBA00022475"/>
    </source>
</evidence>
<accession>A0A4P9IXG1</accession>
<dbReference type="GO" id="GO:0004713">
    <property type="term" value="F:protein tyrosine kinase activity"/>
    <property type="evidence" value="ECO:0007669"/>
    <property type="project" value="TreeGrafter"/>
</dbReference>
<evidence type="ECO:0000256" key="6">
    <source>
        <dbReference type="SAM" id="Phobius"/>
    </source>
</evidence>
<keyword evidence="2" id="KW-1003">Cell membrane</keyword>
<comment type="subcellular location">
    <subcellularLocation>
        <location evidence="1">Cell membrane</location>
        <topology evidence="1">Multi-pass membrane protein</topology>
    </subcellularLocation>
</comment>
<protein>
    <submittedName>
        <fullName evidence="8">LPS O-antigen length regulator</fullName>
    </submittedName>
</protein>
<organism evidence="8 9">
    <name type="scientific">Pseudoalteromonas distincta</name>
    <dbReference type="NCBI Taxonomy" id="77608"/>
    <lineage>
        <taxon>Bacteria</taxon>
        <taxon>Pseudomonadati</taxon>
        <taxon>Pseudomonadota</taxon>
        <taxon>Gammaproteobacteria</taxon>
        <taxon>Alteromonadales</taxon>
        <taxon>Pseudoalteromonadaceae</taxon>
        <taxon>Pseudoalteromonas</taxon>
    </lineage>
</organism>
<sequence length="313" mass="35286">MENANNLISNDEVISLKELAAALWLDKWKVIFITVTFVIGAVIYSLSLPNKYTAQLVLTPAKSESKGGLSGLASQYSGLAAMAGINLGGGDSSRVYQAMELIKSWPFLESFYNKYNLKPLIMGVKSWDSLSNELVYDQEVYNPKDNSWINIDETDKDPEPTSWETYKVIKEMLSISLDDETGMLTISFTHYSPNIAKEWVDLLKQEINSFYQKKDMSESKKNIDYLKSKISQTPVTDMQVVFYNMIESQTQTLMLAEVSDAYLFKTVVPATVPQVKSSPKRLIIVVVGAFCGGSLSLMWVFIRFFTRRSKSTL</sequence>
<reference evidence="8 9" key="1">
    <citation type="submission" date="2019-05" db="EMBL/GenBank/DDBJ databases">
        <title>Complete genome sequence of Pseudoalteromonas sp. 16-SW-7(T) isolated from the Okhotsk Sea, Russia.</title>
        <authorList>
            <person name="Nguyen T.H."/>
            <person name="Nedashkovskaya O.I."/>
            <person name="Kim S.-G."/>
        </authorList>
    </citation>
    <scope>NUCLEOTIDE SEQUENCE [LARGE SCALE GENOMIC DNA]</scope>
    <source>
        <strain evidence="8 9">16-SW-7</strain>
    </source>
</reference>